<evidence type="ECO:0000256" key="10">
    <source>
        <dbReference type="ARBA" id="ARBA00022842"/>
    </source>
</evidence>
<keyword evidence="7 15" id="KW-0479">Metal-binding</keyword>
<evidence type="ECO:0000256" key="1">
    <source>
        <dbReference type="ARBA" id="ARBA00004651"/>
    </source>
</evidence>
<dbReference type="InterPro" id="IPR023299">
    <property type="entry name" value="ATPase_P-typ_cyto_dom_N"/>
</dbReference>
<evidence type="ECO:0000256" key="4">
    <source>
        <dbReference type="ARBA" id="ARBA00022475"/>
    </source>
</evidence>
<dbReference type="NCBIfam" id="TIGR01511">
    <property type="entry name" value="ATPase-IB1_Cu"/>
    <property type="match status" value="1"/>
</dbReference>
<dbReference type="SUPFAM" id="SSF81665">
    <property type="entry name" value="Calcium ATPase, transmembrane domain M"/>
    <property type="match status" value="1"/>
</dbReference>
<dbReference type="Pfam" id="PF00122">
    <property type="entry name" value="E1-E2_ATPase"/>
    <property type="match status" value="1"/>
</dbReference>
<keyword evidence="18" id="KW-1185">Reference proteome</keyword>
<feature type="domain" description="HMA" evidence="16">
    <location>
        <begin position="92"/>
        <end position="158"/>
    </location>
</feature>
<dbReference type="Proteomes" id="UP001320119">
    <property type="component" value="Chromosome"/>
</dbReference>
<feature type="transmembrane region" description="Helical" evidence="15">
    <location>
        <begin position="747"/>
        <end position="767"/>
    </location>
</feature>
<keyword evidence="14 15" id="KW-0472">Membrane</keyword>
<dbReference type="RefSeq" id="WP_236982123.1">
    <property type="nucleotide sequence ID" value="NZ_AP023086.1"/>
</dbReference>
<gene>
    <name evidence="17" type="ORF">MARGE09_P2248</name>
</gene>
<name>A0AAN1WI59_9GAMM</name>
<dbReference type="KEGG" id="marq:MARGE09_P2248"/>
<dbReference type="Pfam" id="PF12156">
    <property type="entry name" value="ATPase-cat_bd"/>
    <property type="match status" value="1"/>
</dbReference>
<dbReference type="InterPro" id="IPR008250">
    <property type="entry name" value="ATPase_P-typ_transduc_dom_A_sf"/>
</dbReference>
<dbReference type="PRINTS" id="PR00119">
    <property type="entry name" value="CATATPASE"/>
</dbReference>
<dbReference type="InterPro" id="IPR018303">
    <property type="entry name" value="ATPase_P-typ_P_site"/>
</dbReference>
<keyword evidence="8 15" id="KW-0547">Nucleotide-binding</keyword>
<evidence type="ECO:0000256" key="7">
    <source>
        <dbReference type="ARBA" id="ARBA00022723"/>
    </source>
</evidence>
<dbReference type="InterPro" id="IPR023214">
    <property type="entry name" value="HAD_sf"/>
</dbReference>
<dbReference type="GO" id="GO:0005524">
    <property type="term" value="F:ATP binding"/>
    <property type="evidence" value="ECO:0007669"/>
    <property type="project" value="UniProtKB-UniRule"/>
</dbReference>
<evidence type="ECO:0000259" key="16">
    <source>
        <dbReference type="PROSITE" id="PS50846"/>
    </source>
</evidence>
<keyword evidence="9 15" id="KW-0067">ATP-binding</keyword>
<evidence type="ECO:0000256" key="8">
    <source>
        <dbReference type="ARBA" id="ARBA00022741"/>
    </source>
</evidence>
<dbReference type="Gene3D" id="3.30.70.100">
    <property type="match status" value="1"/>
</dbReference>
<dbReference type="EMBL" id="AP023086">
    <property type="protein sequence ID" value="BCD98047.1"/>
    <property type="molecule type" value="Genomic_DNA"/>
</dbReference>
<dbReference type="Pfam" id="PF00403">
    <property type="entry name" value="HMA"/>
    <property type="match status" value="1"/>
</dbReference>
<feature type="transmembrane region" description="Helical" evidence="15">
    <location>
        <begin position="249"/>
        <end position="267"/>
    </location>
</feature>
<keyword evidence="12 15" id="KW-1133">Transmembrane helix</keyword>
<dbReference type="InterPro" id="IPR023298">
    <property type="entry name" value="ATPase_P-typ_TM_dom_sf"/>
</dbReference>
<proteinExistence type="inferred from homology"/>
<dbReference type="NCBIfam" id="TIGR01494">
    <property type="entry name" value="ATPase_P-type"/>
    <property type="match status" value="1"/>
</dbReference>
<keyword evidence="3" id="KW-0813">Transport</keyword>
<dbReference type="SUPFAM" id="SSF81653">
    <property type="entry name" value="Calcium ATPase, transduction domain A"/>
    <property type="match status" value="1"/>
</dbReference>
<dbReference type="SUPFAM" id="SSF55008">
    <property type="entry name" value="HMA, heavy metal-associated domain"/>
    <property type="match status" value="1"/>
</dbReference>
<dbReference type="PANTHER" id="PTHR43520">
    <property type="entry name" value="ATP7, ISOFORM B"/>
    <property type="match status" value="1"/>
</dbReference>
<dbReference type="InterPro" id="IPR059000">
    <property type="entry name" value="ATPase_P-type_domA"/>
</dbReference>
<dbReference type="GO" id="GO:0016887">
    <property type="term" value="F:ATP hydrolysis activity"/>
    <property type="evidence" value="ECO:0007669"/>
    <property type="project" value="InterPro"/>
</dbReference>
<dbReference type="GO" id="GO:0005507">
    <property type="term" value="F:copper ion binding"/>
    <property type="evidence" value="ECO:0007669"/>
    <property type="project" value="TreeGrafter"/>
</dbReference>
<dbReference type="CDD" id="cd00371">
    <property type="entry name" value="HMA"/>
    <property type="match status" value="1"/>
</dbReference>
<sequence length="796" mass="85217">MSTDPCFHCAQPSVPEFTANIQGEPRLFCCAGCQAITMAIVNGGLENFYSYREGQNVRPEQTSALALEAFHVYDLPKVKADFVRPSSSESFFIASLNIEGITCAACVWLIEKHLLTISGVVKVNVNASSHQGRITFDATELNVSDLFYALARIGFKASPSIGNDAQTSWQQRQRAALLRLGVAGLGMMQAGMVAIALHAGALQGITGQWEFFLRCVSLLFATPVLFYSGFPFFSAAFRSIKLQHLTMDVPVSLALILAFSASVWATLTHSGEVYFDSVSMFIFFLLLGRYLEQRVRYNNFLSGQGFQCLMPVTATRVDSAGRKEVVPLSELSVGERLWVASGNTFPCDGPVLEGSSSADESLLTGESLPRAKAVGDSVVAGSQNVESGLIVQVQALGSDTRLAEIERLVEQGLEHKPSLVAYADRIASYFVLAVLLVSMAVGSYWLWQAPDKALWITLSVLVVTCPCALSLATPAASASASNRLRELGLLVTSGEVIEALPQITDVVFDKTGTLTQGCFSIKETRIISEGLSESKVLSLCASLQQVSSHPIAKAFDGILPLMPCAEAKSYIGQGVAGVINKSEYRLGKPVFACPSNSPPYPDEGLWILLSENEQPVAWLCLTDNVRDSAVEAVKLLQAQGINVHCLSGDRAESVAALSLKLGFNQSLSEQSPSGKLAYVRQLQEGGAKVLMVGDGINDVPVLASATISIAMAGASDLAKLRSSSILLANDLCAIPLALGLSLKTRRIIWQNLAWALIYNASALPLAACGFIPPWLAAIGMSLSSLVVVINALRLRS</sequence>
<comment type="subcellular location">
    <subcellularLocation>
        <location evidence="1">Cell membrane</location>
        <topology evidence="1">Multi-pass membrane protein</topology>
    </subcellularLocation>
</comment>
<feature type="transmembrane region" description="Helical" evidence="15">
    <location>
        <begin position="773"/>
        <end position="792"/>
    </location>
</feature>
<reference evidence="17 18" key="1">
    <citation type="journal article" date="2022" name="IScience">
        <title>An ultrasensitive nanofiber-based assay for enzymatic hydrolysis and deep-sea microbial degradation of cellulose.</title>
        <authorList>
            <person name="Tsudome M."/>
            <person name="Tachioka M."/>
            <person name="Miyazaki M."/>
            <person name="Uchimura K."/>
            <person name="Tsuda M."/>
            <person name="Takaki Y."/>
            <person name="Deguchi S."/>
        </authorList>
    </citation>
    <scope>NUCLEOTIDE SEQUENCE [LARGE SCALE GENOMIC DNA]</scope>
    <source>
        <strain evidence="17 18">GE09</strain>
    </source>
</reference>
<dbReference type="Gene3D" id="3.40.1110.10">
    <property type="entry name" value="Calcium-transporting ATPase, cytoplasmic domain N"/>
    <property type="match status" value="1"/>
</dbReference>
<dbReference type="GO" id="GO:0005886">
    <property type="term" value="C:plasma membrane"/>
    <property type="evidence" value="ECO:0007669"/>
    <property type="project" value="UniProtKB-SubCell"/>
</dbReference>
<dbReference type="Gene3D" id="3.40.50.1000">
    <property type="entry name" value="HAD superfamily/HAD-like"/>
    <property type="match status" value="1"/>
</dbReference>
<dbReference type="InterPro" id="IPR006121">
    <property type="entry name" value="HMA_dom"/>
</dbReference>
<evidence type="ECO:0000256" key="3">
    <source>
        <dbReference type="ARBA" id="ARBA00022448"/>
    </source>
</evidence>
<keyword evidence="10" id="KW-0460">Magnesium</keyword>
<evidence type="ECO:0000256" key="2">
    <source>
        <dbReference type="ARBA" id="ARBA00006024"/>
    </source>
</evidence>
<feature type="transmembrane region" description="Helical" evidence="15">
    <location>
        <begin position="273"/>
        <end position="291"/>
    </location>
</feature>
<evidence type="ECO:0000313" key="17">
    <source>
        <dbReference type="EMBL" id="BCD98047.1"/>
    </source>
</evidence>
<evidence type="ECO:0000256" key="9">
    <source>
        <dbReference type="ARBA" id="ARBA00022840"/>
    </source>
</evidence>
<dbReference type="PROSITE" id="PS50846">
    <property type="entry name" value="HMA_2"/>
    <property type="match status" value="1"/>
</dbReference>
<dbReference type="Pfam" id="PF00702">
    <property type="entry name" value="Hydrolase"/>
    <property type="match status" value="1"/>
</dbReference>
<feature type="transmembrane region" description="Helical" evidence="15">
    <location>
        <begin position="426"/>
        <end position="447"/>
    </location>
</feature>
<dbReference type="InterPro" id="IPR036163">
    <property type="entry name" value="HMA_dom_sf"/>
</dbReference>
<dbReference type="Gene3D" id="2.70.150.10">
    <property type="entry name" value="Calcium-transporting ATPase, cytoplasmic transduction domain A"/>
    <property type="match status" value="1"/>
</dbReference>
<accession>A0AAN1WI59</accession>
<dbReference type="NCBIfam" id="TIGR01525">
    <property type="entry name" value="ATPase-IB_hvy"/>
    <property type="match status" value="1"/>
</dbReference>
<evidence type="ECO:0000256" key="13">
    <source>
        <dbReference type="ARBA" id="ARBA00023065"/>
    </source>
</evidence>
<dbReference type="CDD" id="cd02079">
    <property type="entry name" value="P-type_ATPase_HM"/>
    <property type="match status" value="1"/>
</dbReference>
<dbReference type="NCBIfam" id="TIGR01512">
    <property type="entry name" value="ATPase-IB2_Cd"/>
    <property type="match status" value="1"/>
</dbReference>
<dbReference type="InterPro" id="IPR027256">
    <property type="entry name" value="P-typ_ATPase_IB"/>
</dbReference>
<evidence type="ECO:0000256" key="11">
    <source>
        <dbReference type="ARBA" id="ARBA00022967"/>
    </source>
</evidence>
<dbReference type="PROSITE" id="PS00154">
    <property type="entry name" value="ATPASE_E1_E2"/>
    <property type="match status" value="1"/>
</dbReference>
<protein>
    <submittedName>
        <fullName evidence="17">P-type Cu2+ transporter</fullName>
    </submittedName>
</protein>
<keyword evidence="4 15" id="KW-1003">Cell membrane</keyword>
<feature type="transmembrane region" description="Helical" evidence="15">
    <location>
        <begin position="211"/>
        <end position="237"/>
    </location>
</feature>
<comment type="similarity">
    <text evidence="2 15">Belongs to the cation transport ATPase (P-type) (TC 3.A.3) family. Type IB subfamily.</text>
</comment>
<evidence type="ECO:0000256" key="5">
    <source>
        <dbReference type="ARBA" id="ARBA00022553"/>
    </source>
</evidence>
<dbReference type="InterPro" id="IPR021993">
    <property type="entry name" value="ATPase-cat-bd"/>
</dbReference>
<keyword evidence="11" id="KW-1278">Translocase</keyword>
<keyword evidence="13" id="KW-0406">Ion transport</keyword>
<organism evidence="17 18">
    <name type="scientific">Marinagarivorans cellulosilyticus</name>
    <dbReference type="NCBI Taxonomy" id="2721545"/>
    <lineage>
        <taxon>Bacteria</taxon>
        <taxon>Pseudomonadati</taxon>
        <taxon>Pseudomonadota</taxon>
        <taxon>Gammaproteobacteria</taxon>
        <taxon>Cellvibrionales</taxon>
        <taxon>Cellvibrionaceae</taxon>
        <taxon>Marinagarivorans</taxon>
    </lineage>
</organism>
<dbReference type="InterPro" id="IPR001757">
    <property type="entry name" value="P_typ_ATPase"/>
</dbReference>
<evidence type="ECO:0000256" key="6">
    <source>
        <dbReference type="ARBA" id="ARBA00022692"/>
    </source>
</evidence>
<evidence type="ECO:0000256" key="12">
    <source>
        <dbReference type="ARBA" id="ARBA00022989"/>
    </source>
</evidence>
<dbReference type="GO" id="GO:0043682">
    <property type="term" value="F:P-type divalent copper transporter activity"/>
    <property type="evidence" value="ECO:0007669"/>
    <property type="project" value="TreeGrafter"/>
</dbReference>
<evidence type="ECO:0000256" key="14">
    <source>
        <dbReference type="ARBA" id="ARBA00023136"/>
    </source>
</evidence>
<keyword evidence="5" id="KW-0597">Phosphoprotein</keyword>
<dbReference type="PANTHER" id="PTHR43520:SF5">
    <property type="entry name" value="CATION-TRANSPORTING P-TYPE ATPASE-RELATED"/>
    <property type="match status" value="1"/>
</dbReference>
<dbReference type="AlphaFoldDB" id="A0AAN1WI59"/>
<evidence type="ECO:0000313" key="18">
    <source>
        <dbReference type="Proteomes" id="UP001320119"/>
    </source>
</evidence>
<feature type="transmembrane region" description="Helical" evidence="15">
    <location>
        <begin position="453"/>
        <end position="476"/>
    </location>
</feature>
<evidence type="ECO:0000256" key="15">
    <source>
        <dbReference type="RuleBase" id="RU362081"/>
    </source>
</evidence>
<keyword evidence="6 15" id="KW-0812">Transmembrane</keyword>
<dbReference type="GO" id="GO:0055070">
    <property type="term" value="P:copper ion homeostasis"/>
    <property type="evidence" value="ECO:0007669"/>
    <property type="project" value="TreeGrafter"/>
</dbReference>
<feature type="transmembrane region" description="Helical" evidence="15">
    <location>
        <begin position="176"/>
        <end position="199"/>
    </location>
</feature>
<dbReference type="SUPFAM" id="SSF56784">
    <property type="entry name" value="HAD-like"/>
    <property type="match status" value="1"/>
</dbReference>
<dbReference type="InterPro" id="IPR036412">
    <property type="entry name" value="HAD-like_sf"/>
</dbReference>